<sequence>MYRVLIVDDDRLARKGIISMLPWEKYGMVVAGEAQNGAKALEFLQNHPVDLLFVDIDMPVMGGISLMEKCHLLYPHLLFIVLTFHEEFHYAQSALRIGAIDYISKLEMESTDCDELLHRISQKVESILKLPTAGAHTAEEGHPSGDADNRDNSDHPDNQQAPEQFNMKEWEYLVGKWNQMYWLYDDTTFRELCKGTRALNISVWRAAQVLLHLTSVAEESIGTVQKSVQEYSDLDEFIDWIVSFREALYRQAAAESSLDNIQLCILKAVIYIKQNLGGKLHGEEVARIVKLSRSYFSISFKKYTGMSFNEFVREERIRRAQILLVKRDDLVADIAQEIGYEDVNYFIRVFCEITGMTPGEYRKHHGGRQKLMRA</sequence>
<keyword evidence="9" id="KW-1185">Reference proteome</keyword>
<dbReference type="PANTHER" id="PTHR43280:SF2">
    <property type="entry name" value="HTH-TYPE TRANSCRIPTIONAL REGULATOR EXSA"/>
    <property type="match status" value="1"/>
</dbReference>
<feature type="domain" description="HTH araC/xylS-type" evidence="6">
    <location>
        <begin position="266"/>
        <end position="364"/>
    </location>
</feature>
<gene>
    <name evidence="8" type="ORF">GCM10010913_28200</name>
</gene>
<accession>A0ABQ1VXY1</accession>
<dbReference type="SUPFAM" id="SSF52172">
    <property type="entry name" value="CheY-like"/>
    <property type="match status" value="1"/>
</dbReference>
<dbReference type="Proteomes" id="UP000608420">
    <property type="component" value="Unassembled WGS sequence"/>
</dbReference>
<evidence type="ECO:0000259" key="7">
    <source>
        <dbReference type="PROSITE" id="PS50110"/>
    </source>
</evidence>
<dbReference type="Pfam" id="PF12833">
    <property type="entry name" value="HTH_18"/>
    <property type="match status" value="1"/>
</dbReference>
<dbReference type="InterPro" id="IPR009057">
    <property type="entry name" value="Homeodomain-like_sf"/>
</dbReference>
<dbReference type="EMBL" id="BMIW01000020">
    <property type="protein sequence ID" value="GGG04714.1"/>
    <property type="molecule type" value="Genomic_DNA"/>
</dbReference>
<evidence type="ECO:0000256" key="3">
    <source>
        <dbReference type="ARBA" id="ARBA00023163"/>
    </source>
</evidence>
<feature type="modified residue" description="4-aspartylphosphate" evidence="4">
    <location>
        <position position="55"/>
    </location>
</feature>
<dbReference type="InterPro" id="IPR011006">
    <property type="entry name" value="CheY-like_superfamily"/>
</dbReference>
<keyword evidence="1" id="KW-0805">Transcription regulation</keyword>
<dbReference type="InterPro" id="IPR020449">
    <property type="entry name" value="Tscrpt_reg_AraC-type_HTH"/>
</dbReference>
<keyword evidence="4" id="KW-0597">Phosphoprotein</keyword>
<dbReference type="PRINTS" id="PR00032">
    <property type="entry name" value="HTHARAC"/>
</dbReference>
<keyword evidence="2" id="KW-0238">DNA-binding</keyword>
<dbReference type="SMART" id="SM00448">
    <property type="entry name" value="REC"/>
    <property type="match status" value="1"/>
</dbReference>
<keyword evidence="3" id="KW-0804">Transcription</keyword>
<organism evidence="8 9">
    <name type="scientific">Paenibacillus aceti</name>
    <dbReference type="NCBI Taxonomy" id="1820010"/>
    <lineage>
        <taxon>Bacteria</taxon>
        <taxon>Bacillati</taxon>
        <taxon>Bacillota</taxon>
        <taxon>Bacilli</taxon>
        <taxon>Bacillales</taxon>
        <taxon>Paenibacillaceae</taxon>
        <taxon>Paenibacillus</taxon>
    </lineage>
</organism>
<dbReference type="PROSITE" id="PS50110">
    <property type="entry name" value="RESPONSE_REGULATORY"/>
    <property type="match status" value="1"/>
</dbReference>
<dbReference type="CDD" id="cd17536">
    <property type="entry name" value="REC_YesN-like"/>
    <property type="match status" value="1"/>
</dbReference>
<evidence type="ECO:0000256" key="2">
    <source>
        <dbReference type="ARBA" id="ARBA00023125"/>
    </source>
</evidence>
<dbReference type="RefSeq" id="WP_120464531.1">
    <property type="nucleotide sequence ID" value="NZ_BMIW01000020.1"/>
</dbReference>
<evidence type="ECO:0000256" key="1">
    <source>
        <dbReference type="ARBA" id="ARBA00023015"/>
    </source>
</evidence>
<dbReference type="PANTHER" id="PTHR43280">
    <property type="entry name" value="ARAC-FAMILY TRANSCRIPTIONAL REGULATOR"/>
    <property type="match status" value="1"/>
</dbReference>
<reference evidence="9" key="1">
    <citation type="journal article" date="2019" name="Int. J. Syst. Evol. Microbiol.">
        <title>The Global Catalogue of Microorganisms (GCM) 10K type strain sequencing project: providing services to taxonomists for standard genome sequencing and annotation.</title>
        <authorList>
            <consortium name="The Broad Institute Genomics Platform"/>
            <consortium name="The Broad Institute Genome Sequencing Center for Infectious Disease"/>
            <person name="Wu L."/>
            <person name="Ma J."/>
        </authorList>
    </citation>
    <scope>NUCLEOTIDE SEQUENCE [LARGE SCALE GENOMIC DNA]</scope>
    <source>
        <strain evidence="9">CGMCC 1.15420</strain>
    </source>
</reference>
<feature type="compositionally biased region" description="Basic and acidic residues" evidence="5">
    <location>
        <begin position="137"/>
        <end position="157"/>
    </location>
</feature>
<dbReference type="SUPFAM" id="SSF46689">
    <property type="entry name" value="Homeodomain-like"/>
    <property type="match status" value="2"/>
</dbReference>
<evidence type="ECO:0000256" key="5">
    <source>
        <dbReference type="SAM" id="MobiDB-lite"/>
    </source>
</evidence>
<protein>
    <recommendedName>
        <fullName evidence="10">DNA-binding response regulator</fullName>
    </recommendedName>
</protein>
<dbReference type="Gene3D" id="1.10.10.60">
    <property type="entry name" value="Homeodomain-like"/>
    <property type="match status" value="2"/>
</dbReference>
<feature type="region of interest" description="Disordered" evidence="5">
    <location>
        <begin position="135"/>
        <end position="161"/>
    </location>
</feature>
<dbReference type="InterPro" id="IPR001789">
    <property type="entry name" value="Sig_transdc_resp-reg_receiver"/>
</dbReference>
<evidence type="ECO:0000259" key="6">
    <source>
        <dbReference type="PROSITE" id="PS01124"/>
    </source>
</evidence>
<dbReference type="SMART" id="SM00342">
    <property type="entry name" value="HTH_ARAC"/>
    <property type="match status" value="1"/>
</dbReference>
<dbReference type="Gene3D" id="3.40.50.2300">
    <property type="match status" value="1"/>
</dbReference>
<dbReference type="Pfam" id="PF00072">
    <property type="entry name" value="Response_reg"/>
    <property type="match status" value="1"/>
</dbReference>
<dbReference type="InterPro" id="IPR018060">
    <property type="entry name" value="HTH_AraC"/>
</dbReference>
<proteinExistence type="predicted"/>
<evidence type="ECO:0000256" key="4">
    <source>
        <dbReference type="PROSITE-ProRule" id="PRU00169"/>
    </source>
</evidence>
<evidence type="ECO:0000313" key="9">
    <source>
        <dbReference type="Proteomes" id="UP000608420"/>
    </source>
</evidence>
<evidence type="ECO:0000313" key="8">
    <source>
        <dbReference type="EMBL" id="GGG04714.1"/>
    </source>
</evidence>
<name>A0ABQ1VXY1_9BACL</name>
<evidence type="ECO:0008006" key="10">
    <source>
        <dbReference type="Google" id="ProtNLM"/>
    </source>
</evidence>
<comment type="caution">
    <text evidence="8">The sequence shown here is derived from an EMBL/GenBank/DDBJ whole genome shotgun (WGS) entry which is preliminary data.</text>
</comment>
<dbReference type="PROSITE" id="PS01124">
    <property type="entry name" value="HTH_ARAC_FAMILY_2"/>
    <property type="match status" value="1"/>
</dbReference>
<feature type="domain" description="Response regulatory" evidence="7">
    <location>
        <begin position="3"/>
        <end position="120"/>
    </location>
</feature>